<gene>
    <name evidence="4" type="ORF">ECRASSUSDP1_LOCUS24065</name>
</gene>
<dbReference type="InterPro" id="IPR051016">
    <property type="entry name" value="Diverse_Substrate_AcTransf"/>
</dbReference>
<keyword evidence="5" id="KW-1185">Reference proteome</keyword>
<accession>A0AAD1Y0R7</accession>
<name>A0AAD1Y0R7_EUPCR</name>
<dbReference type="PROSITE" id="PS51186">
    <property type="entry name" value="GNAT"/>
    <property type="match status" value="1"/>
</dbReference>
<dbReference type="GO" id="GO:0008080">
    <property type="term" value="F:N-acetyltransferase activity"/>
    <property type="evidence" value="ECO:0007669"/>
    <property type="project" value="TreeGrafter"/>
</dbReference>
<evidence type="ECO:0000259" key="3">
    <source>
        <dbReference type="PROSITE" id="PS51186"/>
    </source>
</evidence>
<feature type="domain" description="N-acetyltransferase" evidence="3">
    <location>
        <begin position="25"/>
        <end position="173"/>
    </location>
</feature>
<sequence length="173" mass="19513">METTEQTETKESNIEVIFGKPEHSEILGEFSAKIAYEAEGNIVDPKPLAEAIHNLLSFDPAKEGQKPLGFYLVAQTSEAKVIGCMMVTYQINPVIGGLIYSIDNVFVEKEYRKLGVFKQIFNKVKDIAEADKNCKCMRLFVEQENEIAKKAYTRMGMSILDVSAMQKSFISYH</sequence>
<dbReference type="Gene3D" id="3.40.630.30">
    <property type="match status" value="1"/>
</dbReference>
<dbReference type="SUPFAM" id="SSF55729">
    <property type="entry name" value="Acyl-CoA N-acyltransferases (Nat)"/>
    <property type="match status" value="1"/>
</dbReference>
<dbReference type="PANTHER" id="PTHR10545">
    <property type="entry name" value="DIAMINE N-ACETYLTRANSFERASE"/>
    <property type="match status" value="1"/>
</dbReference>
<dbReference type="InterPro" id="IPR000182">
    <property type="entry name" value="GNAT_dom"/>
</dbReference>
<dbReference type="Proteomes" id="UP001295684">
    <property type="component" value="Unassembled WGS sequence"/>
</dbReference>
<protein>
    <recommendedName>
        <fullName evidence="3">N-acetyltransferase domain-containing protein</fullName>
    </recommendedName>
</protein>
<dbReference type="InterPro" id="IPR016181">
    <property type="entry name" value="Acyl_CoA_acyltransferase"/>
</dbReference>
<evidence type="ECO:0000313" key="4">
    <source>
        <dbReference type="EMBL" id="CAI2382587.1"/>
    </source>
</evidence>
<reference evidence="4" key="1">
    <citation type="submission" date="2023-07" db="EMBL/GenBank/DDBJ databases">
        <authorList>
            <consortium name="AG Swart"/>
            <person name="Singh M."/>
            <person name="Singh A."/>
            <person name="Seah K."/>
            <person name="Emmerich C."/>
        </authorList>
    </citation>
    <scope>NUCLEOTIDE SEQUENCE</scope>
    <source>
        <strain evidence="4">DP1</strain>
    </source>
</reference>
<keyword evidence="2" id="KW-0012">Acyltransferase</keyword>
<evidence type="ECO:0000256" key="1">
    <source>
        <dbReference type="ARBA" id="ARBA00022679"/>
    </source>
</evidence>
<dbReference type="AlphaFoldDB" id="A0AAD1Y0R7"/>
<dbReference type="PANTHER" id="PTHR10545:SF29">
    <property type="entry name" value="GH14572P-RELATED"/>
    <property type="match status" value="1"/>
</dbReference>
<proteinExistence type="predicted"/>
<evidence type="ECO:0000313" key="5">
    <source>
        <dbReference type="Proteomes" id="UP001295684"/>
    </source>
</evidence>
<dbReference type="EMBL" id="CAMPGE010024772">
    <property type="protein sequence ID" value="CAI2382587.1"/>
    <property type="molecule type" value="Genomic_DNA"/>
</dbReference>
<comment type="caution">
    <text evidence="4">The sequence shown here is derived from an EMBL/GenBank/DDBJ whole genome shotgun (WGS) entry which is preliminary data.</text>
</comment>
<keyword evidence="1" id="KW-0808">Transferase</keyword>
<dbReference type="CDD" id="cd04301">
    <property type="entry name" value="NAT_SF"/>
    <property type="match status" value="1"/>
</dbReference>
<dbReference type="Pfam" id="PF00583">
    <property type="entry name" value="Acetyltransf_1"/>
    <property type="match status" value="1"/>
</dbReference>
<organism evidence="4 5">
    <name type="scientific">Euplotes crassus</name>
    <dbReference type="NCBI Taxonomy" id="5936"/>
    <lineage>
        <taxon>Eukaryota</taxon>
        <taxon>Sar</taxon>
        <taxon>Alveolata</taxon>
        <taxon>Ciliophora</taxon>
        <taxon>Intramacronucleata</taxon>
        <taxon>Spirotrichea</taxon>
        <taxon>Hypotrichia</taxon>
        <taxon>Euplotida</taxon>
        <taxon>Euplotidae</taxon>
        <taxon>Moneuplotes</taxon>
    </lineage>
</organism>
<evidence type="ECO:0000256" key="2">
    <source>
        <dbReference type="ARBA" id="ARBA00023315"/>
    </source>
</evidence>